<organism evidence="1 2">
    <name type="scientific">Acinetobacter celticus</name>
    <dbReference type="NCBI Taxonomy" id="1891224"/>
    <lineage>
        <taxon>Bacteria</taxon>
        <taxon>Pseudomonadati</taxon>
        <taxon>Pseudomonadota</taxon>
        <taxon>Gammaproteobacteria</taxon>
        <taxon>Moraxellales</taxon>
        <taxon>Moraxellaceae</taxon>
        <taxon>Acinetobacter</taxon>
    </lineage>
</organism>
<accession>A0A1C3CVC4</accession>
<dbReference type="RefSeq" id="WP_068888041.1">
    <property type="nucleotide sequence ID" value="NZ_CBCRUU010000012.1"/>
</dbReference>
<protein>
    <submittedName>
        <fullName evidence="1">Uncharacterized protein</fullName>
    </submittedName>
</protein>
<sequence>MEISIKDINKQIDEFKKQGAEPKVLIIGYKTYANLMGEDKFAEKISKDDKDPMIRYYKGIKVKIVTEKRYFAVN</sequence>
<evidence type="ECO:0000313" key="1">
    <source>
        <dbReference type="EMBL" id="ODA12668.1"/>
    </source>
</evidence>
<evidence type="ECO:0000313" key="2">
    <source>
        <dbReference type="Proteomes" id="UP000186553"/>
    </source>
</evidence>
<proteinExistence type="predicted"/>
<dbReference type="EMBL" id="MBDL01000010">
    <property type="protein sequence ID" value="ODA12668.1"/>
    <property type="molecule type" value="Genomic_DNA"/>
</dbReference>
<name>A0A1C3CVC4_9GAMM</name>
<dbReference type="OrthoDB" id="6710883at2"/>
<gene>
    <name evidence="1" type="ORF">BBP83_08885</name>
</gene>
<reference evidence="1 2" key="1">
    <citation type="submission" date="2016-07" db="EMBL/GenBank/DDBJ databases">
        <title>Acinetobacter sp. ANC 4603.</title>
        <authorList>
            <person name="Radolfova-Krizova L."/>
            <person name="Nemec A."/>
        </authorList>
    </citation>
    <scope>NUCLEOTIDE SEQUENCE [LARGE SCALE GENOMIC DNA]</scope>
    <source>
        <strain evidence="1 2">ANC 4603</strain>
    </source>
</reference>
<dbReference type="AlphaFoldDB" id="A0A1C3CVC4"/>
<dbReference type="Proteomes" id="UP000186553">
    <property type="component" value="Unassembled WGS sequence"/>
</dbReference>
<keyword evidence="2" id="KW-1185">Reference proteome</keyword>
<comment type="caution">
    <text evidence="1">The sequence shown here is derived from an EMBL/GenBank/DDBJ whole genome shotgun (WGS) entry which is preliminary data.</text>
</comment>